<protein>
    <submittedName>
        <fullName evidence="3">DNA-processing protein DprA</fullName>
    </submittedName>
</protein>
<dbReference type="EMBL" id="JBHUGI010000032">
    <property type="protein sequence ID" value="MFD1928715.1"/>
    <property type="molecule type" value="Genomic_DNA"/>
</dbReference>
<accession>A0ABW4SGY3</accession>
<dbReference type="InterPro" id="IPR003488">
    <property type="entry name" value="DprA"/>
</dbReference>
<evidence type="ECO:0000256" key="1">
    <source>
        <dbReference type="ARBA" id="ARBA00006525"/>
    </source>
</evidence>
<evidence type="ECO:0000313" key="3">
    <source>
        <dbReference type="EMBL" id="MFD1928715.1"/>
    </source>
</evidence>
<dbReference type="SUPFAM" id="SSF102405">
    <property type="entry name" value="MCP/YpsA-like"/>
    <property type="match status" value="1"/>
</dbReference>
<comment type="caution">
    <text evidence="3">The sequence shown here is derived from an EMBL/GenBank/DDBJ whole genome shotgun (WGS) entry which is preliminary data.</text>
</comment>
<reference evidence="4" key="1">
    <citation type="journal article" date="2019" name="Int. J. Syst. Evol. Microbiol.">
        <title>The Global Catalogue of Microorganisms (GCM) 10K type strain sequencing project: providing services to taxonomists for standard genome sequencing and annotation.</title>
        <authorList>
            <consortium name="The Broad Institute Genomics Platform"/>
            <consortium name="The Broad Institute Genome Sequencing Center for Infectious Disease"/>
            <person name="Wu L."/>
            <person name="Ma J."/>
        </authorList>
    </citation>
    <scope>NUCLEOTIDE SEQUENCE [LARGE SCALE GENOMIC DNA]</scope>
    <source>
        <strain evidence="4">CGMCC 4.7177</strain>
    </source>
</reference>
<dbReference type="InterPro" id="IPR057666">
    <property type="entry name" value="DrpA_SLOG"/>
</dbReference>
<evidence type="ECO:0000313" key="4">
    <source>
        <dbReference type="Proteomes" id="UP001597218"/>
    </source>
</evidence>
<dbReference type="NCBIfam" id="TIGR00732">
    <property type="entry name" value="dprA"/>
    <property type="match status" value="1"/>
</dbReference>
<gene>
    <name evidence="3" type="primary">dprA</name>
    <name evidence="3" type="ORF">ACFSFY_11800</name>
</gene>
<dbReference type="Proteomes" id="UP001597218">
    <property type="component" value="Unassembled WGS sequence"/>
</dbReference>
<dbReference type="RefSeq" id="WP_381538266.1">
    <property type="nucleotide sequence ID" value="NZ_JBHUGI010000032.1"/>
</dbReference>
<evidence type="ECO:0000259" key="2">
    <source>
        <dbReference type="Pfam" id="PF02481"/>
    </source>
</evidence>
<dbReference type="Gene3D" id="3.40.50.450">
    <property type="match status" value="1"/>
</dbReference>
<keyword evidence="4" id="KW-1185">Reference proteome</keyword>
<feature type="domain" description="Smf/DprA SLOG" evidence="2">
    <location>
        <begin position="86"/>
        <end position="291"/>
    </location>
</feature>
<name>A0ABW4SGY3_9BACL</name>
<comment type="similarity">
    <text evidence="1">Belongs to the DprA/Smf family.</text>
</comment>
<sequence length="297" mass="33318">MHQLTDVEKRLLALHYVLPIPMNRLENLYKIDPELVDFQNYSVEELVRILRITLPNAVKLKMKLQQSRTTPYEELYKRHEITPIPFTNPLYPSHLLSLFDPPTVLYMKGDIHILSEKYKIAIIGSRKATDYSKQALKLIVPPLVENNVVIVSGLAKGADTMAHKAAISYGGKTIAVLGHGLFHMYPAENRQLAEEMADTQLLITEYPPYVTPERWTFPNRNRIISGLSDAVIVTEAADRSGTMSTVEHALENGKEVYAVPGSVTSELSGGPNKLIDEGARPLWSGYQVIDALTFIHT</sequence>
<dbReference type="PANTHER" id="PTHR43022">
    <property type="entry name" value="PROTEIN SMF"/>
    <property type="match status" value="1"/>
</dbReference>
<dbReference type="Pfam" id="PF02481">
    <property type="entry name" value="DNA_processg_A"/>
    <property type="match status" value="1"/>
</dbReference>
<organism evidence="3 4">
    <name type="scientific">Sporosarcina siberiensis</name>
    <dbReference type="NCBI Taxonomy" id="1365606"/>
    <lineage>
        <taxon>Bacteria</taxon>
        <taxon>Bacillati</taxon>
        <taxon>Bacillota</taxon>
        <taxon>Bacilli</taxon>
        <taxon>Bacillales</taxon>
        <taxon>Caryophanaceae</taxon>
        <taxon>Sporosarcina</taxon>
    </lineage>
</organism>
<dbReference type="PANTHER" id="PTHR43022:SF1">
    <property type="entry name" value="PROTEIN SMF"/>
    <property type="match status" value="1"/>
</dbReference>
<proteinExistence type="inferred from homology"/>